<dbReference type="OrthoDB" id="5515308at2"/>
<protein>
    <recommendedName>
        <fullName evidence="4">DUF962 domain-containing protein</fullName>
    </recommendedName>
</protein>
<evidence type="ECO:0000313" key="2">
    <source>
        <dbReference type="EMBL" id="ALZ86251.1"/>
    </source>
</evidence>
<gene>
    <name evidence="2" type="ORF">APT59_19330</name>
</gene>
<evidence type="ECO:0008006" key="4">
    <source>
        <dbReference type="Google" id="ProtNLM"/>
    </source>
</evidence>
<evidence type="ECO:0000313" key="3">
    <source>
        <dbReference type="Proteomes" id="UP000064137"/>
    </source>
</evidence>
<evidence type="ECO:0000256" key="1">
    <source>
        <dbReference type="SAM" id="Phobius"/>
    </source>
</evidence>
<organism evidence="2 3">
    <name type="scientific">Pseudomonas oryzihabitans</name>
    <dbReference type="NCBI Taxonomy" id="47885"/>
    <lineage>
        <taxon>Bacteria</taxon>
        <taxon>Pseudomonadati</taxon>
        <taxon>Pseudomonadota</taxon>
        <taxon>Gammaproteobacteria</taxon>
        <taxon>Pseudomonadales</taxon>
        <taxon>Pseudomonadaceae</taxon>
        <taxon>Pseudomonas</taxon>
    </lineage>
</organism>
<reference evidence="2 3" key="1">
    <citation type="submission" date="2016-01" db="EMBL/GenBank/DDBJ databases">
        <title>Annotation of Pseudomonas oryzihabitans USDA-ARS-USMARC-56511.</title>
        <authorList>
            <person name="Harhay G.P."/>
            <person name="Harhay D.M."/>
            <person name="Smith T.P.L."/>
            <person name="Bono J.L."/>
            <person name="Heaton M.P."/>
            <person name="Clawson M.L."/>
            <person name="Chitko-Mckown C.G."/>
            <person name="Capik S.F."/>
            <person name="DeDonder K.D."/>
            <person name="Apley M.D."/>
            <person name="Lubbers B.V."/>
            <person name="White B.J."/>
            <person name="Larson R.L."/>
        </authorList>
    </citation>
    <scope>NUCLEOTIDE SEQUENCE [LARGE SCALE GENOMIC DNA]</scope>
    <source>
        <strain evidence="2 3">USDA-ARS-USMARC-56511</strain>
    </source>
</reference>
<dbReference type="AlphaFoldDB" id="A0A0U4VSS7"/>
<name>A0A0U4VSS7_9PSED</name>
<feature type="transmembrane region" description="Helical" evidence="1">
    <location>
        <begin position="21"/>
        <end position="40"/>
    </location>
</feature>
<feature type="transmembrane region" description="Helical" evidence="1">
    <location>
        <begin position="98"/>
        <end position="118"/>
    </location>
</feature>
<dbReference type="GO" id="GO:0046521">
    <property type="term" value="P:sphingoid catabolic process"/>
    <property type="evidence" value="ECO:0007669"/>
    <property type="project" value="TreeGrafter"/>
</dbReference>
<feature type="transmembrane region" description="Helical" evidence="1">
    <location>
        <begin position="46"/>
        <end position="66"/>
    </location>
</feature>
<keyword evidence="1" id="KW-0472">Membrane</keyword>
<dbReference type="KEGG" id="por:APT59_19330"/>
<dbReference type="EMBL" id="CP013987">
    <property type="protein sequence ID" value="ALZ86251.1"/>
    <property type="molecule type" value="Genomic_DNA"/>
</dbReference>
<dbReference type="InterPro" id="IPR009305">
    <property type="entry name" value="Mpo1-like"/>
</dbReference>
<dbReference type="PANTHER" id="PTHR28026">
    <property type="entry name" value="DUF962 DOMAIN PROTEIN (AFU_ORTHOLOGUE AFUA_8G05310)"/>
    <property type="match status" value="1"/>
</dbReference>
<keyword evidence="1" id="KW-0812">Transmembrane</keyword>
<accession>A0A0U4VSS7</accession>
<proteinExistence type="predicted"/>
<feature type="transmembrane region" description="Helical" evidence="1">
    <location>
        <begin position="73"/>
        <end position="92"/>
    </location>
</feature>
<sequence>MKTLEDHLSQYASYHRDPRNIASHFPGILLIVLAVAILLSRPVFTLAGWPLSPALPVAGAVAIFYLRLDRPLGLLMSGLLGLAIWLGVALAVQTTAAWLGWGLGLFLIGWAIQFVGHHYEGRKPAFLDDIAGLAIGPLFIVAELVFLLGGRPALRQAIEERAGPVRRRQASR</sequence>
<dbReference type="Proteomes" id="UP000064137">
    <property type="component" value="Chromosome"/>
</dbReference>
<dbReference type="PANTHER" id="PTHR28026:SF9">
    <property type="entry name" value="2-HYDROXY-PALMITIC ACID DIOXYGENASE MPO1"/>
    <property type="match status" value="1"/>
</dbReference>
<dbReference type="RefSeq" id="WP_059316349.1">
    <property type="nucleotide sequence ID" value="NZ_CP013987.1"/>
</dbReference>
<dbReference type="GO" id="GO:0016020">
    <property type="term" value="C:membrane"/>
    <property type="evidence" value="ECO:0007669"/>
    <property type="project" value="GOC"/>
</dbReference>
<keyword evidence="1" id="KW-1133">Transmembrane helix</keyword>
<dbReference type="Pfam" id="PF06127">
    <property type="entry name" value="Mpo1-like"/>
    <property type="match status" value="1"/>
</dbReference>
<feature type="transmembrane region" description="Helical" evidence="1">
    <location>
        <begin position="130"/>
        <end position="149"/>
    </location>
</feature>